<name>A0A9D1WF64_9GAMM</name>
<protein>
    <recommendedName>
        <fullName evidence="10">Peptidyl-prolyl cis-trans isomerase</fullName>
        <ecNumber evidence="10">5.2.1.8</ecNumber>
    </recommendedName>
</protein>
<evidence type="ECO:0000259" key="11">
    <source>
        <dbReference type="PROSITE" id="PS50059"/>
    </source>
</evidence>
<proteinExistence type="inferred from homology"/>
<evidence type="ECO:0000256" key="4">
    <source>
        <dbReference type="ARBA" id="ARBA00022490"/>
    </source>
</evidence>
<dbReference type="Proteomes" id="UP000886829">
    <property type="component" value="Unassembled WGS sequence"/>
</dbReference>
<organism evidence="12 13">
    <name type="scientific">Candidatus Anaerobiospirillum pullistercoris</name>
    <dbReference type="NCBI Taxonomy" id="2838452"/>
    <lineage>
        <taxon>Bacteria</taxon>
        <taxon>Pseudomonadati</taxon>
        <taxon>Pseudomonadota</taxon>
        <taxon>Gammaproteobacteria</taxon>
        <taxon>Aeromonadales</taxon>
        <taxon>Succinivibrionaceae</taxon>
        <taxon>Anaerobiospirillum</taxon>
    </lineage>
</organism>
<comment type="catalytic activity">
    <reaction evidence="1 9 10">
        <text>[protein]-peptidylproline (omega=180) = [protein]-peptidylproline (omega=0)</text>
        <dbReference type="Rhea" id="RHEA:16237"/>
        <dbReference type="Rhea" id="RHEA-COMP:10747"/>
        <dbReference type="Rhea" id="RHEA-COMP:10748"/>
        <dbReference type="ChEBI" id="CHEBI:83833"/>
        <dbReference type="ChEBI" id="CHEBI:83834"/>
        <dbReference type="EC" id="5.2.1.8"/>
    </reaction>
</comment>
<evidence type="ECO:0000256" key="1">
    <source>
        <dbReference type="ARBA" id="ARBA00000971"/>
    </source>
</evidence>
<evidence type="ECO:0000256" key="3">
    <source>
        <dbReference type="ARBA" id="ARBA00006577"/>
    </source>
</evidence>
<dbReference type="GO" id="GO:0042026">
    <property type="term" value="P:protein refolding"/>
    <property type="evidence" value="ECO:0007669"/>
    <property type="project" value="UniProtKB-ARBA"/>
</dbReference>
<keyword evidence="7 9" id="KW-0413">Isomerase</keyword>
<dbReference type="SUPFAM" id="SSF54534">
    <property type="entry name" value="FKBP-like"/>
    <property type="match status" value="1"/>
</dbReference>
<evidence type="ECO:0000256" key="7">
    <source>
        <dbReference type="ARBA" id="ARBA00023235"/>
    </source>
</evidence>
<evidence type="ECO:0000256" key="9">
    <source>
        <dbReference type="PROSITE-ProRule" id="PRU00277"/>
    </source>
</evidence>
<reference evidence="12" key="2">
    <citation type="submission" date="2021-04" db="EMBL/GenBank/DDBJ databases">
        <authorList>
            <person name="Gilroy R."/>
        </authorList>
    </citation>
    <scope>NUCLEOTIDE SEQUENCE</scope>
    <source>
        <strain evidence="12">USASDec5-558</strain>
    </source>
</reference>
<dbReference type="PANTHER" id="PTHR47861">
    <property type="entry name" value="FKBP-TYPE PEPTIDYL-PROLYL CIS-TRANS ISOMERASE SLYD"/>
    <property type="match status" value="1"/>
</dbReference>
<evidence type="ECO:0000313" key="12">
    <source>
        <dbReference type="EMBL" id="HIX57717.1"/>
    </source>
</evidence>
<dbReference type="GO" id="GO:0003755">
    <property type="term" value="F:peptidyl-prolyl cis-trans isomerase activity"/>
    <property type="evidence" value="ECO:0007669"/>
    <property type="project" value="UniProtKB-UniRule"/>
</dbReference>
<reference evidence="12" key="1">
    <citation type="journal article" date="2021" name="PeerJ">
        <title>Extensive microbial diversity within the chicken gut microbiome revealed by metagenomics and culture.</title>
        <authorList>
            <person name="Gilroy R."/>
            <person name="Ravi A."/>
            <person name="Getino M."/>
            <person name="Pursley I."/>
            <person name="Horton D.L."/>
            <person name="Alikhan N.F."/>
            <person name="Baker D."/>
            <person name="Gharbi K."/>
            <person name="Hall N."/>
            <person name="Watson M."/>
            <person name="Adriaenssens E.M."/>
            <person name="Foster-Nyarko E."/>
            <person name="Jarju S."/>
            <person name="Secka A."/>
            <person name="Antonio M."/>
            <person name="Oren A."/>
            <person name="Chaudhuri R.R."/>
            <person name="La Ragione R."/>
            <person name="Hildebrand F."/>
            <person name="Pallen M.J."/>
        </authorList>
    </citation>
    <scope>NUCLEOTIDE SEQUENCE</scope>
    <source>
        <strain evidence="12">USASDec5-558</strain>
    </source>
</reference>
<dbReference type="AlphaFoldDB" id="A0A9D1WF64"/>
<dbReference type="PROSITE" id="PS50059">
    <property type="entry name" value="FKBP_PPIASE"/>
    <property type="match status" value="1"/>
</dbReference>
<evidence type="ECO:0000256" key="6">
    <source>
        <dbReference type="ARBA" id="ARBA00023186"/>
    </source>
</evidence>
<accession>A0A9D1WF64</accession>
<evidence type="ECO:0000313" key="13">
    <source>
        <dbReference type="Proteomes" id="UP000886829"/>
    </source>
</evidence>
<evidence type="ECO:0000256" key="5">
    <source>
        <dbReference type="ARBA" id="ARBA00023110"/>
    </source>
</evidence>
<comment type="subcellular location">
    <subcellularLocation>
        <location evidence="2">Cytoplasm</location>
    </subcellularLocation>
</comment>
<dbReference type="PANTHER" id="PTHR47861:SF3">
    <property type="entry name" value="FKBP-TYPE PEPTIDYL-PROLYL CIS-TRANS ISOMERASE SLYD"/>
    <property type="match status" value="1"/>
</dbReference>
<gene>
    <name evidence="12" type="ORF">H9850_09650</name>
</gene>
<dbReference type="GO" id="GO:0005737">
    <property type="term" value="C:cytoplasm"/>
    <property type="evidence" value="ECO:0007669"/>
    <property type="project" value="UniProtKB-SubCell"/>
</dbReference>
<keyword evidence="6" id="KW-0143">Chaperone</keyword>
<dbReference type="Pfam" id="PF00254">
    <property type="entry name" value="FKBP_C"/>
    <property type="match status" value="1"/>
</dbReference>
<sequence>MKVADNTVVTVSYIMTDDEDKVVGRSDAKNPVVALIGKHFLLPGLEQGLYGHEKGDEFVLKVAAKDAFGEYNPDMVQTIDRSMFGDFPVAAGYVFEADTVGGPRIVVVKEVTDDKVVVDANHPLAGKNINFFVTVDDVREATEEELAHGHAHPNGQCPSHSDEGEHHCCCGHHHHDGEEGEEGHHCCGHHHHHDGEEGEEGEHHCGCGHHHHHDGEEGEEGEHHCCCGHHHHHDGEEGEEGHHCGCGHHKHHHDGDDK</sequence>
<evidence type="ECO:0000256" key="8">
    <source>
        <dbReference type="ARBA" id="ARBA00037071"/>
    </source>
</evidence>
<keyword evidence="5 9" id="KW-0697">Rotamase</keyword>
<comment type="similarity">
    <text evidence="3 10">Belongs to the FKBP-type PPIase family.</text>
</comment>
<comment type="caution">
    <text evidence="12">The sequence shown here is derived from an EMBL/GenBank/DDBJ whole genome shotgun (WGS) entry which is preliminary data.</text>
</comment>
<comment type="function">
    <text evidence="8">Also involved in hydrogenase metallocenter assembly, probably by participating in the nickel insertion step. This function in hydrogenase biosynthesis requires chaperone activity and the presence of the metal-binding domain, but not PPIase activity.</text>
</comment>
<dbReference type="EC" id="5.2.1.8" evidence="10"/>
<keyword evidence="4" id="KW-0963">Cytoplasm</keyword>
<evidence type="ECO:0000256" key="10">
    <source>
        <dbReference type="RuleBase" id="RU003915"/>
    </source>
</evidence>
<evidence type="ECO:0000256" key="2">
    <source>
        <dbReference type="ARBA" id="ARBA00004496"/>
    </source>
</evidence>
<feature type="domain" description="PPIase FKBP-type" evidence="11">
    <location>
        <begin position="6"/>
        <end position="103"/>
    </location>
</feature>
<dbReference type="EMBL" id="DXEV01000190">
    <property type="protein sequence ID" value="HIX57717.1"/>
    <property type="molecule type" value="Genomic_DNA"/>
</dbReference>
<dbReference type="InterPro" id="IPR001179">
    <property type="entry name" value="PPIase_FKBP_dom"/>
</dbReference>
<dbReference type="InterPro" id="IPR046357">
    <property type="entry name" value="PPIase_dom_sf"/>
</dbReference>
<dbReference type="Gene3D" id="3.10.50.40">
    <property type="match status" value="1"/>
</dbReference>